<feature type="region of interest" description="Disordered" evidence="7">
    <location>
        <begin position="266"/>
        <end position="403"/>
    </location>
</feature>
<evidence type="ECO:0000256" key="5">
    <source>
        <dbReference type="ARBA" id="ARBA00022833"/>
    </source>
</evidence>
<evidence type="ECO:0000256" key="7">
    <source>
        <dbReference type="SAM" id="MobiDB-lite"/>
    </source>
</evidence>
<dbReference type="SMART" id="SM00184">
    <property type="entry name" value="RING"/>
    <property type="match status" value="1"/>
</dbReference>
<evidence type="ECO:0000256" key="3">
    <source>
        <dbReference type="ARBA" id="ARBA00022771"/>
    </source>
</evidence>
<feature type="compositionally biased region" description="Basic residues" evidence="7">
    <location>
        <begin position="394"/>
        <end position="403"/>
    </location>
</feature>
<feature type="compositionally biased region" description="Polar residues" evidence="7">
    <location>
        <begin position="269"/>
        <end position="287"/>
    </location>
</feature>
<evidence type="ECO:0000256" key="1">
    <source>
        <dbReference type="ARBA" id="ARBA00004906"/>
    </source>
</evidence>
<evidence type="ECO:0000259" key="8">
    <source>
        <dbReference type="PROSITE" id="PS50089"/>
    </source>
</evidence>
<dbReference type="InterPro" id="IPR013083">
    <property type="entry name" value="Znf_RING/FYVE/PHD"/>
</dbReference>
<gene>
    <name evidence="9" type="ORF">K7432_006253</name>
</gene>
<dbReference type="InterPro" id="IPR024766">
    <property type="entry name" value="Znf_RING_H2"/>
</dbReference>
<dbReference type="PROSITE" id="PS50089">
    <property type="entry name" value="ZF_RING_2"/>
    <property type="match status" value="1"/>
</dbReference>
<keyword evidence="2" id="KW-0479">Metal-binding</keyword>
<dbReference type="Gene3D" id="3.30.40.10">
    <property type="entry name" value="Zinc/RING finger domain, C3HC4 (zinc finger)"/>
    <property type="match status" value="1"/>
</dbReference>
<evidence type="ECO:0000313" key="9">
    <source>
        <dbReference type="EMBL" id="KAK9717387.1"/>
    </source>
</evidence>
<feature type="domain" description="RING-type" evidence="8">
    <location>
        <begin position="4"/>
        <end position="69"/>
    </location>
</feature>
<name>A0ABR2W208_9FUNG</name>
<dbReference type="Pfam" id="PF12678">
    <property type="entry name" value="zf-rbx1"/>
    <property type="match status" value="1"/>
</dbReference>
<accession>A0ABR2W208</accession>
<dbReference type="EMBL" id="JASJQH010007145">
    <property type="protein sequence ID" value="KAK9717387.1"/>
    <property type="molecule type" value="Genomic_DNA"/>
</dbReference>
<evidence type="ECO:0000256" key="2">
    <source>
        <dbReference type="ARBA" id="ARBA00022723"/>
    </source>
</evidence>
<keyword evidence="10" id="KW-1185">Reference proteome</keyword>
<reference evidence="9 10" key="1">
    <citation type="submission" date="2023-04" db="EMBL/GenBank/DDBJ databases">
        <title>Genome of Basidiobolus ranarum AG-B5.</title>
        <authorList>
            <person name="Stajich J.E."/>
            <person name="Carter-House D."/>
            <person name="Gryganskyi A."/>
        </authorList>
    </citation>
    <scope>NUCLEOTIDE SEQUENCE [LARGE SCALE GENOMIC DNA]</scope>
    <source>
        <strain evidence="9 10">AG-B5</strain>
    </source>
</reference>
<organism evidence="9 10">
    <name type="scientific">Basidiobolus ranarum</name>
    <dbReference type="NCBI Taxonomy" id="34480"/>
    <lineage>
        <taxon>Eukaryota</taxon>
        <taxon>Fungi</taxon>
        <taxon>Fungi incertae sedis</taxon>
        <taxon>Zoopagomycota</taxon>
        <taxon>Entomophthoromycotina</taxon>
        <taxon>Basidiobolomycetes</taxon>
        <taxon>Basidiobolales</taxon>
        <taxon>Basidiobolaceae</taxon>
        <taxon>Basidiobolus</taxon>
    </lineage>
</organism>
<keyword evidence="5" id="KW-0862">Zinc</keyword>
<dbReference type="Proteomes" id="UP001479436">
    <property type="component" value="Unassembled WGS sequence"/>
</dbReference>
<keyword evidence="4" id="KW-0833">Ubl conjugation pathway</keyword>
<evidence type="ECO:0000313" key="10">
    <source>
        <dbReference type="Proteomes" id="UP001479436"/>
    </source>
</evidence>
<sequence length="403" mass="46353">MSVCIICTESLATKPPEESGLESKNKAPVSVTICGHLFHTTCILHWYKTLENKRQVRSHSLAVSCPICKQDQLKRDLRDIYCNFEAGIDIENLSEDQIHERMIALEHKVQRSDEINTLLKVKLVTCEKELKEISENTVKGLKSALATSREQLECSKQVNFDLKQKISKYQRIQRILELENKEKEPESVDFLMNYENMNRQQLIEAFFALYQVQRNGVKELKRVERFQEEECRKLRAEIEEQKKLRALKEDRIKTLETWMKNLQAKNKKLQAQESSQSEDTESRNSPENVAKVATFRRTRSNPLTKHLSSGFQPIDQLSRQSRPQIPSKELKQPTIESNASKPPLPPGNSEVMTLSSDRSSSEPELPGLRLSAPSTTTTQSQSRAAFFQFDGMGGRKRRNPFSK</sequence>
<comment type="caution">
    <text evidence="9">The sequence shown here is derived from an EMBL/GenBank/DDBJ whole genome shotgun (WGS) entry which is preliminary data.</text>
</comment>
<proteinExistence type="predicted"/>
<evidence type="ECO:0000256" key="4">
    <source>
        <dbReference type="ARBA" id="ARBA00022786"/>
    </source>
</evidence>
<comment type="pathway">
    <text evidence="1">Protein modification; protein ubiquitination.</text>
</comment>
<protein>
    <recommendedName>
        <fullName evidence="8">RING-type domain-containing protein</fullName>
    </recommendedName>
</protein>
<dbReference type="SUPFAM" id="SSF57850">
    <property type="entry name" value="RING/U-box"/>
    <property type="match status" value="1"/>
</dbReference>
<dbReference type="InterPro" id="IPR001841">
    <property type="entry name" value="Znf_RING"/>
</dbReference>
<evidence type="ECO:0000256" key="6">
    <source>
        <dbReference type="PROSITE-ProRule" id="PRU00175"/>
    </source>
</evidence>
<feature type="compositionally biased region" description="Polar residues" evidence="7">
    <location>
        <begin position="300"/>
        <end position="324"/>
    </location>
</feature>
<keyword evidence="3 6" id="KW-0863">Zinc-finger</keyword>